<keyword evidence="2" id="KW-1015">Disulfide bond</keyword>
<dbReference type="PANTHER" id="PTHR10680:SF36">
    <property type="entry name" value="PEPTIDYL-ALPHA-HYDROXYGLYCINE ALPHA-AMIDATING LYASE 1"/>
    <property type="match status" value="1"/>
</dbReference>
<protein>
    <submittedName>
        <fullName evidence="6">Peptidylglycine monooxygenase</fullName>
        <ecNumber evidence="6">1.14.17.3</ecNumber>
    </submittedName>
</protein>
<proteinExistence type="predicted"/>
<dbReference type="Gene3D" id="2.60.120.310">
    <property type="entry name" value="Copper type II, ascorbate-dependent monooxygenase, N-terminal domain"/>
    <property type="match status" value="1"/>
</dbReference>
<dbReference type="EMBL" id="UYJE01003770">
    <property type="protein sequence ID" value="VDI22323.1"/>
    <property type="molecule type" value="Genomic_DNA"/>
</dbReference>
<dbReference type="AlphaFoldDB" id="A0A8B6DQB9"/>
<dbReference type="Gene3D" id="2.60.120.230">
    <property type="match status" value="1"/>
</dbReference>
<dbReference type="Pfam" id="PF01082">
    <property type="entry name" value="Cu2_monooxygen"/>
    <property type="match status" value="1"/>
</dbReference>
<feature type="signal peptide" evidence="4">
    <location>
        <begin position="1"/>
        <end position="24"/>
    </location>
</feature>
<accession>A0A8B6DQB9</accession>
<dbReference type="GO" id="GO:0005576">
    <property type="term" value="C:extracellular region"/>
    <property type="evidence" value="ECO:0007669"/>
    <property type="project" value="TreeGrafter"/>
</dbReference>
<evidence type="ECO:0000313" key="7">
    <source>
        <dbReference type="Proteomes" id="UP000596742"/>
    </source>
</evidence>
<keyword evidence="6" id="KW-0503">Monooxygenase</keyword>
<evidence type="ECO:0000256" key="4">
    <source>
        <dbReference type="SAM" id="SignalP"/>
    </source>
</evidence>
<feature type="chain" id="PRO_5032617953" evidence="4">
    <location>
        <begin position="25"/>
        <end position="244"/>
    </location>
</feature>
<dbReference type="GO" id="GO:0005507">
    <property type="term" value="F:copper ion binding"/>
    <property type="evidence" value="ECO:0007669"/>
    <property type="project" value="InterPro"/>
</dbReference>
<name>A0A8B6DQB9_MYTGA</name>
<gene>
    <name evidence="6" type="ORF">MGAL_10B080698</name>
</gene>
<evidence type="ECO:0000259" key="5">
    <source>
        <dbReference type="Pfam" id="PF01082"/>
    </source>
</evidence>
<keyword evidence="7" id="KW-1185">Reference proteome</keyword>
<evidence type="ECO:0000256" key="1">
    <source>
        <dbReference type="ARBA" id="ARBA00022729"/>
    </source>
</evidence>
<keyword evidence="6" id="KW-0560">Oxidoreductase</keyword>
<dbReference type="Proteomes" id="UP000596742">
    <property type="component" value="Unassembled WGS sequence"/>
</dbReference>
<feature type="domain" description="Copper type II ascorbate-dependent monooxygenase N-terminal" evidence="5">
    <location>
        <begin position="39"/>
        <end position="149"/>
    </location>
</feature>
<sequence length="244" mass="27915">MVKMITKLFVYQFLCLVTFSILECHRLDTRLEMPITDIEKTDEYICSSFLLEDIEEGYYVSMNFTVDETQIHHLSTGICEEPLSHEKTWSCAKTQGANCKGAAVNLGGWDQFTTDKGKIFFPEGLSIKVGSKTKLKYFIMEVHYRNILKASEQNKPSAAVTLRLTDKPSALYYQMYQLTNSGYIPANKPEGHFSETACEWTRPAVKLYKYSGHTHHHGVLAEAFLVRNKTWTFLGSLKSHMKTK</sequence>
<dbReference type="InterPro" id="IPR008977">
    <property type="entry name" value="PHM/PNGase_F_dom_sf"/>
</dbReference>
<dbReference type="InterPro" id="IPR036939">
    <property type="entry name" value="Cu2_ascorb_mOase_N_sf"/>
</dbReference>
<evidence type="ECO:0000256" key="3">
    <source>
        <dbReference type="ARBA" id="ARBA00023180"/>
    </source>
</evidence>
<dbReference type="InterPro" id="IPR000323">
    <property type="entry name" value="Cu2_ascorb_mOase_N"/>
</dbReference>
<dbReference type="OrthoDB" id="10044505at2759"/>
<dbReference type="SUPFAM" id="SSF49742">
    <property type="entry name" value="PHM/PNGase F"/>
    <property type="match status" value="1"/>
</dbReference>
<reference evidence="6" key="1">
    <citation type="submission" date="2018-11" db="EMBL/GenBank/DDBJ databases">
        <authorList>
            <person name="Alioto T."/>
            <person name="Alioto T."/>
        </authorList>
    </citation>
    <scope>NUCLEOTIDE SEQUENCE</scope>
</reference>
<keyword evidence="3" id="KW-0325">Glycoprotein</keyword>
<evidence type="ECO:0000313" key="6">
    <source>
        <dbReference type="EMBL" id="VDI22323.1"/>
    </source>
</evidence>
<feature type="non-terminal residue" evidence="6">
    <location>
        <position position="244"/>
    </location>
</feature>
<evidence type="ECO:0000256" key="2">
    <source>
        <dbReference type="ARBA" id="ARBA00023157"/>
    </source>
</evidence>
<dbReference type="EC" id="1.14.17.3" evidence="6"/>
<dbReference type="PANTHER" id="PTHR10680">
    <property type="entry name" value="PEPTIDYL-GLYCINE ALPHA-AMIDATING MONOOXYGENASE"/>
    <property type="match status" value="1"/>
</dbReference>
<dbReference type="GO" id="GO:0004504">
    <property type="term" value="F:peptidylglycine monooxygenase activity"/>
    <property type="evidence" value="ECO:0007669"/>
    <property type="project" value="UniProtKB-EC"/>
</dbReference>
<organism evidence="6 7">
    <name type="scientific">Mytilus galloprovincialis</name>
    <name type="common">Mediterranean mussel</name>
    <dbReference type="NCBI Taxonomy" id="29158"/>
    <lineage>
        <taxon>Eukaryota</taxon>
        <taxon>Metazoa</taxon>
        <taxon>Spiralia</taxon>
        <taxon>Lophotrochozoa</taxon>
        <taxon>Mollusca</taxon>
        <taxon>Bivalvia</taxon>
        <taxon>Autobranchia</taxon>
        <taxon>Pteriomorphia</taxon>
        <taxon>Mytilida</taxon>
        <taxon>Mytiloidea</taxon>
        <taxon>Mytilidae</taxon>
        <taxon>Mytilinae</taxon>
        <taxon>Mytilus</taxon>
    </lineage>
</organism>
<dbReference type="InterPro" id="IPR014784">
    <property type="entry name" value="Cu2_ascorb_mOase-like_C"/>
</dbReference>
<comment type="caution">
    <text evidence="6">The sequence shown here is derived from an EMBL/GenBank/DDBJ whole genome shotgun (WGS) entry which is preliminary data.</text>
</comment>
<keyword evidence="1 4" id="KW-0732">Signal</keyword>